<keyword evidence="2" id="KW-1185">Reference proteome</keyword>
<name>A0A4Y2E5G6_ARAVE</name>
<organism evidence="1 2">
    <name type="scientific">Araneus ventricosus</name>
    <name type="common">Orbweaver spider</name>
    <name type="synonym">Epeira ventricosa</name>
    <dbReference type="NCBI Taxonomy" id="182803"/>
    <lineage>
        <taxon>Eukaryota</taxon>
        <taxon>Metazoa</taxon>
        <taxon>Ecdysozoa</taxon>
        <taxon>Arthropoda</taxon>
        <taxon>Chelicerata</taxon>
        <taxon>Arachnida</taxon>
        <taxon>Araneae</taxon>
        <taxon>Araneomorphae</taxon>
        <taxon>Entelegynae</taxon>
        <taxon>Araneoidea</taxon>
        <taxon>Araneidae</taxon>
        <taxon>Araneus</taxon>
    </lineage>
</organism>
<gene>
    <name evidence="1" type="ORF">AVEN_198200_1</name>
</gene>
<reference evidence="1 2" key="1">
    <citation type="journal article" date="2019" name="Sci. Rep.">
        <title>Orb-weaving spider Araneus ventricosus genome elucidates the spidroin gene catalogue.</title>
        <authorList>
            <person name="Kono N."/>
            <person name="Nakamura H."/>
            <person name="Ohtoshi R."/>
            <person name="Moran D.A.P."/>
            <person name="Shinohara A."/>
            <person name="Yoshida Y."/>
            <person name="Fujiwara M."/>
            <person name="Mori M."/>
            <person name="Tomita M."/>
            <person name="Arakawa K."/>
        </authorList>
    </citation>
    <scope>NUCLEOTIDE SEQUENCE [LARGE SCALE GENOMIC DNA]</scope>
</reference>
<comment type="caution">
    <text evidence="1">The sequence shown here is derived from an EMBL/GenBank/DDBJ whole genome shotgun (WGS) entry which is preliminary data.</text>
</comment>
<dbReference type="OrthoDB" id="10388307at2759"/>
<dbReference type="AlphaFoldDB" id="A0A4Y2E5G6"/>
<protein>
    <submittedName>
        <fullName evidence="1">Uncharacterized protein</fullName>
    </submittedName>
</protein>
<accession>A0A4Y2E5G6</accession>
<evidence type="ECO:0000313" key="1">
    <source>
        <dbReference type="EMBL" id="GBM23967.1"/>
    </source>
</evidence>
<dbReference type="EMBL" id="BGPR01000507">
    <property type="protein sequence ID" value="GBM23967.1"/>
    <property type="molecule type" value="Genomic_DNA"/>
</dbReference>
<evidence type="ECO:0000313" key="2">
    <source>
        <dbReference type="Proteomes" id="UP000499080"/>
    </source>
</evidence>
<dbReference type="Proteomes" id="UP000499080">
    <property type="component" value="Unassembled WGS sequence"/>
</dbReference>
<proteinExistence type="predicted"/>
<sequence length="96" mass="10774">MSIVHVFRQSVHCFPSVLLVASIAFSLLPHNRAIIYHFRMTFIDAVNPFLFTWGIYSTPPASEIGSVHGIQYHHLSGQSLELPRFRDAVAAGVERP</sequence>